<keyword evidence="9" id="KW-0966">Cell projection</keyword>
<dbReference type="Proteomes" id="UP000092565">
    <property type="component" value="Chromosome"/>
</dbReference>
<dbReference type="InterPro" id="IPR020013">
    <property type="entry name" value="Flagellar_FlgE/F/G"/>
</dbReference>
<evidence type="ECO:0000256" key="2">
    <source>
        <dbReference type="ARBA" id="ARBA00009677"/>
    </source>
</evidence>
<dbReference type="SUPFAM" id="SSF117143">
    <property type="entry name" value="Flagellar hook protein flgE"/>
    <property type="match status" value="1"/>
</dbReference>
<evidence type="ECO:0000313" key="10">
    <source>
        <dbReference type="EMBL" id="MDE4166166.1"/>
    </source>
</evidence>
<evidence type="ECO:0000259" key="6">
    <source>
        <dbReference type="Pfam" id="PF00460"/>
    </source>
</evidence>
<reference evidence="9 11" key="1">
    <citation type="submission" date="2016-04" db="EMBL/GenBank/DDBJ databases">
        <authorList>
            <person name="Evans L.H."/>
            <person name="Alamgir A."/>
            <person name="Owens N."/>
            <person name="Weber N.D."/>
            <person name="Virtaneva K."/>
            <person name="Barbian K."/>
            <person name="Babar A."/>
            <person name="Rosenke K."/>
        </authorList>
    </citation>
    <scope>NUCLEOTIDE SEQUENCE [LARGE SCALE GENOMIC DNA]</scope>
    <source>
        <strain evidence="9 11">JL2886</strain>
    </source>
</reference>
<dbReference type="GO" id="GO:0071978">
    <property type="term" value="P:bacterial-type flagellum-dependent swarming motility"/>
    <property type="evidence" value="ECO:0007669"/>
    <property type="project" value="TreeGrafter"/>
</dbReference>
<feature type="domain" description="Flagellar basal-body/hook protein C-terminal" evidence="7">
    <location>
        <begin position="392"/>
        <end position="432"/>
    </location>
</feature>
<keyword evidence="4 5" id="KW-0975">Bacterial flagellum</keyword>
<dbReference type="InterPro" id="IPR019776">
    <property type="entry name" value="Flagellar_basal_body_rod_CS"/>
</dbReference>
<dbReference type="AlphaFoldDB" id="A0A1B0ZSX8"/>
<dbReference type="EMBL" id="CP015124">
    <property type="protein sequence ID" value="ANP37272.1"/>
    <property type="molecule type" value="Genomic_DNA"/>
</dbReference>
<gene>
    <name evidence="9" type="primary">flgE</name>
    <name evidence="9" type="ORF">JL2886_02383</name>
    <name evidence="10" type="ORF">PXK24_10705</name>
</gene>
<keyword evidence="9" id="KW-0282">Flagellum</keyword>
<feature type="domain" description="Flagellar hook protein FlgE D2" evidence="8">
    <location>
        <begin position="179"/>
        <end position="313"/>
    </location>
</feature>
<comment type="function">
    <text evidence="5">A flexible structure which links the flagellar filament to the drive apparatus in the basal body.</text>
</comment>
<comment type="subcellular location">
    <subcellularLocation>
        <location evidence="1 5">Bacterial flagellum basal body</location>
    </subcellularLocation>
</comment>
<dbReference type="InterPro" id="IPR037925">
    <property type="entry name" value="FlgE/F/G-like"/>
</dbReference>
<dbReference type="Proteomes" id="UP001218364">
    <property type="component" value="Unassembled WGS sequence"/>
</dbReference>
<evidence type="ECO:0000256" key="4">
    <source>
        <dbReference type="ARBA" id="ARBA00023143"/>
    </source>
</evidence>
<dbReference type="InterPro" id="IPR011491">
    <property type="entry name" value="FlgE_D2"/>
</dbReference>
<dbReference type="InterPro" id="IPR010930">
    <property type="entry name" value="Flg_bb/hook_C_dom"/>
</dbReference>
<dbReference type="InterPro" id="IPR037058">
    <property type="entry name" value="Falgellar_hook_FlgE_sf"/>
</dbReference>
<evidence type="ECO:0000256" key="3">
    <source>
        <dbReference type="ARBA" id="ARBA00019015"/>
    </source>
</evidence>
<accession>A0A1B0ZSX8</accession>
<evidence type="ECO:0000313" key="11">
    <source>
        <dbReference type="Proteomes" id="UP000092565"/>
    </source>
</evidence>
<evidence type="ECO:0000313" key="9">
    <source>
        <dbReference type="EMBL" id="ANP37272.1"/>
    </source>
</evidence>
<name>A0A1B0ZSX8_9RHOB</name>
<dbReference type="GO" id="GO:0005829">
    <property type="term" value="C:cytosol"/>
    <property type="evidence" value="ECO:0007669"/>
    <property type="project" value="TreeGrafter"/>
</dbReference>
<reference evidence="10 12" key="2">
    <citation type="submission" date="2023-02" db="EMBL/GenBank/DDBJ databases">
        <title>Population genomics of bacteria associated with diatom.</title>
        <authorList>
            <person name="Xie J."/>
            <person name="Wang H."/>
        </authorList>
    </citation>
    <scope>NUCLEOTIDE SEQUENCE [LARGE SCALE GENOMIC DNA]</scope>
    <source>
        <strain evidence="10 12">PT47_8</strain>
    </source>
</reference>
<dbReference type="Pfam" id="PF06429">
    <property type="entry name" value="Flg_bbr_C"/>
    <property type="match status" value="1"/>
</dbReference>
<dbReference type="Pfam" id="PF00460">
    <property type="entry name" value="Flg_bb_rod"/>
    <property type="match status" value="1"/>
</dbReference>
<dbReference type="GO" id="GO:0009424">
    <property type="term" value="C:bacterial-type flagellum hook"/>
    <property type="evidence" value="ECO:0007669"/>
    <property type="project" value="TreeGrafter"/>
</dbReference>
<sequence length="434" mass="44600">MTISSSLYAGVSGLGANASRLASISDNIANSSTAGYKRVQTDFHSIVAGSSGGAYSAGGVRTTNVRLIDQRGPLVTTDNPTDLAVRDGGGFLPVTTLSEIAAGNGAPSMRLTTAGSFSMNSDGYLATESGLALLGWPTDAAGNTLAGAVDSSDGLEPIYLNKNQLVGEPTTKMQIGANLPATATEAGATSGVESLSIEYFDNLGSSENLDIEFTPTVPATGKSNQWTMTIKDTASGGAVVGEYTLEFDDSRTDGGNLASVTDVSGGAYDAATGSVIVTVDGGPIEINIGLIGENDGFTQVSDTFAPATITKDGATAGNLLGVDVDTSGFVRANYSTGASRILYKIPLVDMPNPNGMVSLDYQTFLPSADSGAFFLWNAGDGPTGEIAGFTREESSTDVAGELTNMIQTQRAYSSNAKVIQTVDEMLQETTNIKR</sequence>
<dbReference type="PANTHER" id="PTHR30435:SF1">
    <property type="entry name" value="FLAGELLAR HOOK PROTEIN FLGE"/>
    <property type="match status" value="1"/>
</dbReference>
<evidence type="ECO:0000259" key="7">
    <source>
        <dbReference type="Pfam" id="PF06429"/>
    </source>
</evidence>
<dbReference type="EMBL" id="JARCJK010000004">
    <property type="protein sequence ID" value="MDE4166166.1"/>
    <property type="molecule type" value="Genomic_DNA"/>
</dbReference>
<feature type="domain" description="Flagellar basal body rod protein N-terminal" evidence="6">
    <location>
        <begin position="7"/>
        <end position="37"/>
    </location>
</feature>
<protein>
    <recommendedName>
        <fullName evidence="3 5">Flagellar hook protein FlgE</fullName>
    </recommendedName>
</protein>
<dbReference type="PANTHER" id="PTHR30435">
    <property type="entry name" value="FLAGELLAR PROTEIN"/>
    <property type="match status" value="1"/>
</dbReference>
<dbReference type="Pfam" id="PF07559">
    <property type="entry name" value="FlgE_D2"/>
    <property type="match status" value="1"/>
</dbReference>
<proteinExistence type="inferred from homology"/>
<dbReference type="GO" id="GO:0009425">
    <property type="term" value="C:bacterial-type flagellum basal body"/>
    <property type="evidence" value="ECO:0007669"/>
    <property type="project" value="UniProtKB-SubCell"/>
</dbReference>
<dbReference type="PATRIC" id="fig|60890.4.peg.2309"/>
<organism evidence="9 11">
    <name type="scientific">Phaeobacter gallaeciensis</name>
    <dbReference type="NCBI Taxonomy" id="60890"/>
    <lineage>
        <taxon>Bacteria</taxon>
        <taxon>Pseudomonadati</taxon>
        <taxon>Pseudomonadota</taxon>
        <taxon>Alphaproteobacteria</taxon>
        <taxon>Rhodobacterales</taxon>
        <taxon>Roseobacteraceae</taxon>
        <taxon>Phaeobacter</taxon>
    </lineage>
</organism>
<dbReference type="Gene3D" id="2.60.98.20">
    <property type="entry name" value="Flagellar hook protein FlgE"/>
    <property type="match status" value="1"/>
</dbReference>
<dbReference type="InterPro" id="IPR001444">
    <property type="entry name" value="Flag_bb_rod_N"/>
</dbReference>
<dbReference type="OrthoDB" id="8372879at2"/>
<evidence type="ECO:0000256" key="1">
    <source>
        <dbReference type="ARBA" id="ARBA00004117"/>
    </source>
</evidence>
<dbReference type="PROSITE" id="PS00588">
    <property type="entry name" value="FLAGELLA_BB_ROD"/>
    <property type="match status" value="1"/>
</dbReference>
<comment type="similarity">
    <text evidence="2 5">Belongs to the flagella basal body rod proteins family.</text>
</comment>
<keyword evidence="9" id="KW-0969">Cilium</keyword>
<evidence type="ECO:0000256" key="5">
    <source>
        <dbReference type="RuleBase" id="RU362116"/>
    </source>
</evidence>
<dbReference type="NCBIfam" id="TIGR03506">
    <property type="entry name" value="FlgEFG_subfam"/>
    <property type="match status" value="1"/>
</dbReference>
<dbReference type="RefSeq" id="WP_065272118.1">
    <property type="nucleotide sequence ID" value="NZ_CP015124.1"/>
</dbReference>
<keyword evidence="11" id="KW-1185">Reference proteome</keyword>
<evidence type="ECO:0000259" key="8">
    <source>
        <dbReference type="Pfam" id="PF07559"/>
    </source>
</evidence>
<evidence type="ECO:0000313" key="12">
    <source>
        <dbReference type="Proteomes" id="UP001218364"/>
    </source>
</evidence>